<feature type="transmembrane region" description="Helical" evidence="8">
    <location>
        <begin position="13"/>
        <end position="36"/>
    </location>
</feature>
<dbReference type="InterPro" id="IPR018584">
    <property type="entry name" value="GT87"/>
</dbReference>
<proteinExistence type="inferred from homology"/>
<keyword evidence="9" id="KW-0328">Glycosyltransferase</keyword>
<evidence type="ECO:0000313" key="10">
    <source>
        <dbReference type="Proteomes" id="UP001597145"/>
    </source>
</evidence>
<keyword evidence="4 8" id="KW-0812">Transmembrane</keyword>
<evidence type="ECO:0000256" key="7">
    <source>
        <dbReference type="ARBA" id="ARBA00024033"/>
    </source>
</evidence>
<feature type="transmembrane region" description="Helical" evidence="8">
    <location>
        <begin position="204"/>
        <end position="225"/>
    </location>
</feature>
<keyword evidence="6 8" id="KW-0472">Membrane</keyword>
<feature type="transmembrane region" description="Helical" evidence="8">
    <location>
        <begin position="102"/>
        <end position="123"/>
    </location>
</feature>
<sequence>MLPNHLQLPPPRLLGRGLVLLVAAAALVTSVTFYVLDGSFVLTRLVSTDWKMHTDFETFWQSARALLEGRDIYETSAAVVNLNPPFASLVLAPLGWLDFWPAYRAFTLLCVALVVASMATVAGELRVRPAAAIMVTTAVLVSSPVLATLGLGQIYPLLMAGLTVAWVLGRRGHAVWAGAALGVVVALKPSLAPVLLLPLARRQWAVLTAAIGTGGLAALAGWFTAGWQSLPNWVLLVFDHPVQAYVDNASLVGTAQRLTTQSPGVDPLVELPGGAVIGLLLGLALVAVTTWTVRRPPAAGPDTGLWAMAGASLLASPLSWHNYLLLLMPGVLVLIVRGRWPIAALLLALSSIGMEWQWVWGAPAPAVAMSLYCGVLLAYWAALLQRPAARVDAEVVALPPAPGLPGQRTHVGV</sequence>
<feature type="transmembrane region" description="Helical" evidence="8">
    <location>
        <begin position="271"/>
        <end position="291"/>
    </location>
</feature>
<evidence type="ECO:0000256" key="2">
    <source>
        <dbReference type="ARBA" id="ARBA00022475"/>
    </source>
</evidence>
<evidence type="ECO:0000256" key="5">
    <source>
        <dbReference type="ARBA" id="ARBA00022989"/>
    </source>
</evidence>
<reference evidence="10" key="1">
    <citation type="journal article" date="2019" name="Int. J. Syst. Evol. Microbiol.">
        <title>The Global Catalogue of Microorganisms (GCM) 10K type strain sequencing project: providing services to taxonomists for standard genome sequencing and annotation.</title>
        <authorList>
            <consortium name="The Broad Institute Genomics Platform"/>
            <consortium name="The Broad Institute Genome Sequencing Center for Infectious Disease"/>
            <person name="Wu L."/>
            <person name="Ma J."/>
        </authorList>
    </citation>
    <scope>NUCLEOTIDE SEQUENCE [LARGE SCALE GENOMIC DNA]</scope>
    <source>
        <strain evidence="10">JCM 12165</strain>
    </source>
</reference>
<keyword evidence="5 8" id="KW-1133">Transmembrane helix</keyword>
<accession>A0ABW4FEE5</accession>
<protein>
    <submittedName>
        <fullName evidence="9">Glycosyltransferase family 87 protein</fullName>
        <ecNumber evidence="9">2.4.-.-</ecNumber>
    </submittedName>
</protein>
<feature type="transmembrane region" description="Helical" evidence="8">
    <location>
        <begin position="130"/>
        <end position="155"/>
    </location>
</feature>
<evidence type="ECO:0000256" key="3">
    <source>
        <dbReference type="ARBA" id="ARBA00022679"/>
    </source>
</evidence>
<keyword evidence="10" id="KW-1185">Reference proteome</keyword>
<comment type="caution">
    <text evidence="9">The sequence shown here is derived from an EMBL/GenBank/DDBJ whole genome shotgun (WGS) entry which is preliminary data.</text>
</comment>
<evidence type="ECO:0000256" key="4">
    <source>
        <dbReference type="ARBA" id="ARBA00022692"/>
    </source>
</evidence>
<dbReference type="GO" id="GO:0016757">
    <property type="term" value="F:glycosyltransferase activity"/>
    <property type="evidence" value="ECO:0007669"/>
    <property type="project" value="UniProtKB-KW"/>
</dbReference>
<dbReference type="Proteomes" id="UP001597145">
    <property type="component" value="Unassembled WGS sequence"/>
</dbReference>
<dbReference type="Pfam" id="PF09594">
    <property type="entry name" value="GT87"/>
    <property type="match status" value="1"/>
</dbReference>
<evidence type="ECO:0000256" key="8">
    <source>
        <dbReference type="SAM" id="Phobius"/>
    </source>
</evidence>
<organism evidence="9 10">
    <name type="scientific">Pseudonocardia aurantiaca</name>
    <dbReference type="NCBI Taxonomy" id="75290"/>
    <lineage>
        <taxon>Bacteria</taxon>
        <taxon>Bacillati</taxon>
        <taxon>Actinomycetota</taxon>
        <taxon>Actinomycetes</taxon>
        <taxon>Pseudonocardiales</taxon>
        <taxon>Pseudonocardiaceae</taxon>
        <taxon>Pseudonocardia</taxon>
    </lineage>
</organism>
<evidence type="ECO:0000313" key="9">
    <source>
        <dbReference type="EMBL" id="MFD1528921.1"/>
    </source>
</evidence>
<keyword evidence="2" id="KW-1003">Cell membrane</keyword>
<evidence type="ECO:0000256" key="6">
    <source>
        <dbReference type="ARBA" id="ARBA00023136"/>
    </source>
</evidence>
<feature type="transmembrane region" description="Helical" evidence="8">
    <location>
        <begin position="358"/>
        <end position="382"/>
    </location>
</feature>
<name>A0ABW4FEE5_9PSEU</name>
<keyword evidence="3 9" id="KW-0808">Transferase</keyword>
<comment type="subcellular location">
    <subcellularLocation>
        <location evidence="1">Cell membrane</location>
        <topology evidence="1">Multi-pass membrane protein</topology>
    </subcellularLocation>
</comment>
<gene>
    <name evidence="9" type="ORF">ACFSCY_05665</name>
</gene>
<evidence type="ECO:0000256" key="1">
    <source>
        <dbReference type="ARBA" id="ARBA00004651"/>
    </source>
</evidence>
<dbReference type="RefSeq" id="WP_343984849.1">
    <property type="nucleotide sequence ID" value="NZ_BAAAJG010000025.1"/>
</dbReference>
<feature type="transmembrane region" description="Helical" evidence="8">
    <location>
        <begin position="175"/>
        <end position="197"/>
    </location>
</feature>
<dbReference type="EMBL" id="JBHUCP010000003">
    <property type="protein sequence ID" value="MFD1528921.1"/>
    <property type="molecule type" value="Genomic_DNA"/>
</dbReference>
<dbReference type="EC" id="2.4.-.-" evidence="9"/>
<comment type="similarity">
    <text evidence="7">Belongs to the glycosyltransferase 87 family.</text>
</comment>